<evidence type="ECO:0000313" key="3">
    <source>
        <dbReference type="Proteomes" id="UP000807504"/>
    </source>
</evidence>
<feature type="compositionally biased region" description="Polar residues" evidence="1">
    <location>
        <begin position="519"/>
        <end position="528"/>
    </location>
</feature>
<sequence length="1422" mass="161057">MPASRQILARENFQRKKCSQRKKDLPYFCNYSADVQKIIIDKNNVKKAERNDNPLDSKSRLTYVNIGKTQKAVLRFCADTSTTNGIKSPDDNGFFDSGEWVNYQNDACRNGKEHERESHFIESGINSRIAKDDNVEQKPLDSAISKSQYLPALFLEDLSAIDSSGHSFQKCKNAGQDNISENYFNDQKHRLNDEYDNKNKGKHISKNGKHFRRQEIKRKISKRHLRNQNEYVDDPVQDWDKITQVKFSCHGKVIDEHFKKELKNFAMSLKDPLEIQAKSSARMHTVYKDSDGCNYEKFSQDIGESTSCNNFSEGHKNNDSVEKHRRTKLVNKNEFFNDKYKRSTAVQCKQNDTYLDDPLKMELKKFAKSLKDPNIDKRSLTFNKCNNGNDFEKGKPTPIRKRNPSFNPDRLAQEESDSVCQNVHRIHLDEECAQHRYSPGHGRRNTEFSPQEDERLKTELINVSKSVNNRYINKQSKIAEKTEKNGQNIIPCSSFESSHKDVKLNSVNQHTHDTVTFQSEKGDTFSQKSSRHIPHKEHKKRNPLNSDVNLKADLRNFIKEICPNKLESTKSKQSRSVSNKEQDGVIHHYADHEAGDSSAINCKTNSLRRGVVQCCSNEVTSKTINKQTNDIQTGYNFNQTNNLRNRRNRRKHCLPNISDFSDLKSVKQSPEGDFSLSKNEFDFGQSVIQPETGEEQSSGTRSYHLNESDGLFDDGCSSSLVKTDIRRKKNGKMSNIIETDCSKNNKNDLISKWNEKFDSSVASRDSNEEPAISANLAVDISYLNNRLSSTAELESKNDIKNEIINKDENNGLNRKSECGNNTTDFLPRTPRKAKHGRRSEKSTEATESEDNKKENSLAVDNFNTNSSKDCNIPEKPRSSVEESLDISLPNKKIQGCPPEANNIHDNKLNSNETLQNSEESSNIKQPDLGNSGIKINHEKGSKLVSINPGNGENQNHGYAVSRQTCEEIQEESPEEHSKSTISAFLDSQQYSDCEKRDDVEESISDKVRRWEKGCCQDEKAGSVASSNSSKELLKKFNLGSAMASTLYGSPKKNCDSSKKQGNESNQPTKDAILPNEIHHRRQWDKPPNNEQNVHQPNTLEGHNNFLSSNCGREIQQIFLGDRDIGQDSNYINSIHRVKQDNIKIISGPIQTNLNQLLSNNNQTGYNGDMLNFNIQHPTCDSSGNFSNIYSKIPIVLNYIHPLGVVHPNAFIPFIDCNTTSDPQNNKLVNFESEKANVTTVQDANNESLKSVDGIENGCHLVKTDDNIDQKSNIHKNVDRNTKDDQMPQILSQNGTTDDSNCLLNKDVQEKDKGSFDMKDQINQSRKIIRDKLISGRNMASVMYGDDWENKSLKTETTNGQAFRSSAVRNDKQSLKNDNSNNAVDNINAEFLSTGTTITKTVSKDVTRKPKGIVPGLEDTDTG</sequence>
<feature type="region of interest" description="Disordered" evidence="1">
    <location>
        <begin position="386"/>
        <end position="409"/>
    </location>
</feature>
<evidence type="ECO:0000313" key="2">
    <source>
        <dbReference type="EMBL" id="KAF8770324.1"/>
    </source>
</evidence>
<organism evidence="2 3">
    <name type="scientific">Argiope bruennichi</name>
    <name type="common">Wasp spider</name>
    <name type="synonym">Aranea bruennichi</name>
    <dbReference type="NCBI Taxonomy" id="94029"/>
    <lineage>
        <taxon>Eukaryota</taxon>
        <taxon>Metazoa</taxon>
        <taxon>Ecdysozoa</taxon>
        <taxon>Arthropoda</taxon>
        <taxon>Chelicerata</taxon>
        <taxon>Arachnida</taxon>
        <taxon>Araneae</taxon>
        <taxon>Araneomorphae</taxon>
        <taxon>Entelegynae</taxon>
        <taxon>Araneoidea</taxon>
        <taxon>Araneidae</taxon>
        <taxon>Argiope</taxon>
    </lineage>
</organism>
<feature type="compositionally biased region" description="Polar residues" evidence="1">
    <location>
        <begin position="1088"/>
        <end position="1105"/>
    </location>
</feature>
<evidence type="ECO:0000256" key="1">
    <source>
        <dbReference type="SAM" id="MobiDB-lite"/>
    </source>
</evidence>
<reference evidence="2" key="1">
    <citation type="journal article" date="2020" name="bioRxiv">
        <title>Chromosome-level reference genome of the European wasp spider Argiope bruennichi: a resource for studies on range expansion and evolutionary adaptation.</title>
        <authorList>
            <person name="Sheffer M.M."/>
            <person name="Hoppe A."/>
            <person name="Krehenwinkel H."/>
            <person name="Uhl G."/>
            <person name="Kuss A.W."/>
            <person name="Jensen L."/>
            <person name="Jensen C."/>
            <person name="Gillespie R.G."/>
            <person name="Hoff K.J."/>
            <person name="Prost S."/>
        </authorList>
    </citation>
    <scope>NUCLEOTIDE SEQUENCE</scope>
</reference>
<feature type="compositionally biased region" description="Basic and acidic residues" evidence="1">
    <location>
        <begin position="839"/>
        <end position="855"/>
    </location>
</feature>
<feature type="region of interest" description="Disordered" evidence="1">
    <location>
        <begin position="913"/>
        <end position="935"/>
    </location>
</feature>
<feature type="compositionally biased region" description="Basic and acidic residues" evidence="1">
    <location>
        <begin position="871"/>
        <end position="880"/>
    </location>
</feature>
<gene>
    <name evidence="2" type="ORF">HNY73_017869</name>
</gene>
<accession>A0A8T0EF43</accession>
<name>A0A8T0EF43_ARGBR</name>
<proteinExistence type="predicted"/>
<protein>
    <submittedName>
        <fullName evidence="2">Uncharacterized protein</fullName>
    </submittedName>
</protein>
<feature type="compositionally biased region" description="Basic residues" evidence="1">
    <location>
        <begin position="829"/>
        <end position="838"/>
    </location>
</feature>
<dbReference type="Proteomes" id="UP000807504">
    <property type="component" value="Unassembled WGS sequence"/>
</dbReference>
<feature type="region of interest" description="Disordered" evidence="1">
    <location>
        <begin position="519"/>
        <end position="546"/>
    </location>
</feature>
<feature type="compositionally biased region" description="Basic and acidic residues" evidence="1">
    <location>
        <begin position="1052"/>
        <end position="1061"/>
    </location>
</feature>
<feature type="compositionally biased region" description="Basic residues" evidence="1">
    <location>
        <begin position="529"/>
        <end position="542"/>
    </location>
</feature>
<feature type="region of interest" description="Disordered" evidence="1">
    <location>
        <begin position="962"/>
        <end position="982"/>
    </location>
</feature>
<keyword evidence="3" id="KW-1185">Reference proteome</keyword>
<comment type="caution">
    <text evidence="2">The sequence shown here is derived from an EMBL/GenBank/DDBJ whole genome shotgun (WGS) entry which is preliminary data.</text>
</comment>
<dbReference type="EMBL" id="JABXBU010002228">
    <property type="protein sequence ID" value="KAF8770324.1"/>
    <property type="molecule type" value="Genomic_DNA"/>
</dbReference>
<feature type="compositionally biased region" description="Polar residues" evidence="1">
    <location>
        <begin position="913"/>
        <end position="924"/>
    </location>
</feature>
<reference evidence="2" key="2">
    <citation type="submission" date="2020-06" db="EMBL/GenBank/DDBJ databases">
        <authorList>
            <person name="Sheffer M."/>
        </authorList>
    </citation>
    <scope>NUCLEOTIDE SEQUENCE</scope>
</reference>
<feature type="region of interest" description="Disordered" evidence="1">
    <location>
        <begin position="809"/>
        <end position="883"/>
    </location>
</feature>
<feature type="region of interest" description="Disordered" evidence="1">
    <location>
        <begin position="1048"/>
        <end position="1105"/>
    </location>
</feature>